<accession>A0A817AID5</accession>
<name>A0A817AID5_BRANA</name>
<dbReference type="Proteomes" id="UP001295469">
    <property type="component" value="Chromosome A04"/>
</dbReference>
<sequence length="33" mass="4056">MEKIYFIFSLFRTRFFFLHPLPSMTVLPNVHLI</sequence>
<dbReference type="EMBL" id="HG994358">
    <property type="protein sequence ID" value="CAF2266786.1"/>
    <property type="molecule type" value="Genomic_DNA"/>
</dbReference>
<protein>
    <submittedName>
        <fullName evidence="1">(rape) hypothetical protein</fullName>
    </submittedName>
</protein>
<reference evidence="1" key="1">
    <citation type="submission" date="2021-01" db="EMBL/GenBank/DDBJ databases">
        <authorList>
            <consortium name="Genoscope - CEA"/>
            <person name="William W."/>
        </authorList>
    </citation>
    <scope>NUCLEOTIDE SEQUENCE</scope>
</reference>
<proteinExistence type="predicted"/>
<gene>
    <name evidence="1" type="ORF">DARMORV10_A04P04450.1</name>
</gene>
<evidence type="ECO:0000313" key="1">
    <source>
        <dbReference type="EMBL" id="CAF2266786.1"/>
    </source>
</evidence>
<dbReference type="AlphaFoldDB" id="A0A817AID5"/>
<organism evidence="1">
    <name type="scientific">Brassica napus</name>
    <name type="common">Rape</name>
    <dbReference type="NCBI Taxonomy" id="3708"/>
    <lineage>
        <taxon>Eukaryota</taxon>
        <taxon>Viridiplantae</taxon>
        <taxon>Streptophyta</taxon>
        <taxon>Embryophyta</taxon>
        <taxon>Tracheophyta</taxon>
        <taxon>Spermatophyta</taxon>
        <taxon>Magnoliopsida</taxon>
        <taxon>eudicotyledons</taxon>
        <taxon>Gunneridae</taxon>
        <taxon>Pentapetalae</taxon>
        <taxon>rosids</taxon>
        <taxon>malvids</taxon>
        <taxon>Brassicales</taxon>
        <taxon>Brassicaceae</taxon>
        <taxon>Brassiceae</taxon>
        <taxon>Brassica</taxon>
    </lineage>
</organism>